<feature type="transmembrane region" description="Helical" evidence="1">
    <location>
        <begin position="44"/>
        <end position="68"/>
    </location>
</feature>
<evidence type="ECO:0000256" key="1">
    <source>
        <dbReference type="SAM" id="Phobius"/>
    </source>
</evidence>
<keyword evidence="1" id="KW-0472">Membrane</keyword>
<sequence length="116" mass="13841">MELENNLKHVSKLDYKIFLVFYLYLYLDLEAPAIHFLYVPIHFYIYTLHALFLSPFILPKAFSISIVFSGKNNISDKIYQFVSFNLEVTFHKDILPFLLYFPRLVLTSLNYLELHL</sequence>
<dbReference type="AlphaFoldDB" id="A0A8D8ZDM2"/>
<keyword evidence="1" id="KW-1133">Transmembrane helix</keyword>
<name>A0A8D8ZDM2_9HEMI</name>
<reference evidence="2" key="1">
    <citation type="submission" date="2021-05" db="EMBL/GenBank/DDBJ databases">
        <authorList>
            <person name="Alioto T."/>
            <person name="Alioto T."/>
            <person name="Gomez Garrido J."/>
        </authorList>
    </citation>
    <scope>NUCLEOTIDE SEQUENCE</scope>
</reference>
<accession>A0A8D8ZDM2</accession>
<feature type="transmembrane region" description="Helical" evidence="1">
    <location>
        <begin position="17"/>
        <end position="38"/>
    </location>
</feature>
<evidence type="ECO:0000313" key="2">
    <source>
        <dbReference type="EMBL" id="CAG6744231.1"/>
    </source>
</evidence>
<protein>
    <submittedName>
        <fullName evidence="2">Uncharacterized protein</fullName>
    </submittedName>
</protein>
<keyword evidence="1" id="KW-0812">Transmembrane</keyword>
<organism evidence="2">
    <name type="scientific">Cacopsylla melanoneura</name>
    <dbReference type="NCBI Taxonomy" id="428564"/>
    <lineage>
        <taxon>Eukaryota</taxon>
        <taxon>Metazoa</taxon>
        <taxon>Ecdysozoa</taxon>
        <taxon>Arthropoda</taxon>
        <taxon>Hexapoda</taxon>
        <taxon>Insecta</taxon>
        <taxon>Pterygota</taxon>
        <taxon>Neoptera</taxon>
        <taxon>Paraneoptera</taxon>
        <taxon>Hemiptera</taxon>
        <taxon>Sternorrhyncha</taxon>
        <taxon>Psylloidea</taxon>
        <taxon>Psyllidae</taxon>
        <taxon>Psyllinae</taxon>
        <taxon>Cacopsylla</taxon>
    </lineage>
</organism>
<dbReference type="EMBL" id="HBUF01462390">
    <property type="protein sequence ID" value="CAG6744231.1"/>
    <property type="molecule type" value="Transcribed_RNA"/>
</dbReference>
<proteinExistence type="predicted"/>